<evidence type="ECO:0000256" key="1">
    <source>
        <dbReference type="ARBA" id="ARBA00001974"/>
    </source>
</evidence>
<dbReference type="NCBIfam" id="NF002550">
    <property type="entry name" value="PRK02106.1"/>
    <property type="match status" value="1"/>
</dbReference>
<dbReference type="InterPro" id="IPR000172">
    <property type="entry name" value="GMC_OxRdtase_N"/>
</dbReference>
<organism evidence="6">
    <name type="scientific">marine metagenome</name>
    <dbReference type="NCBI Taxonomy" id="408172"/>
    <lineage>
        <taxon>unclassified sequences</taxon>
        <taxon>metagenomes</taxon>
        <taxon>ecological metagenomes</taxon>
    </lineage>
</organism>
<feature type="domain" description="Glucose-methanol-choline oxidoreductase N-terminal" evidence="5">
    <location>
        <begin position="255"/>
        <end position="269"/>
    </location>
</feature>
<dbReference type="PROSITE" id="PS00624">
    <property type="entry name" value="GMC_OXRED_2"/>
    <property type="match status" value="1"/>
</dbReference>
<evidence type="ECO:0000259" key="5">
    <source>
        <dbReference type="PROSITE" id="PS00624"/>
    </source>
</evidence>
<dbReference type="PIRSF" id="PIRSF000137">
    <property type="entry name" value="Alcohol_oxidase"/>
    <property type="match status" value="1"/>
</dbReference>
<dbReference type="Pfam" id="PF05199">
    <property type="entry name" value="GMC_oxred_C"/>
    <property type="match status" value="1"/>
</dbReference>
<dbReference type="GO" id="GO:0016020">
    <property type="term" value="C:membrane"/>
    <property type="evidence" value="ECO:0007669"/>
    <property type="project" value="TreeGrafter"/>
</dbReference>
<dbReference type="InterPro" id="IPR007867">
    <property type="entry name" value="GMC_OxRtase_C"/>
</dbReference>
<dbReference type="GO" id="GO:0008812">
    <property type="term" value="F:choline dehydrogenase activity"/>
    <property type="evidence" value="ECO:0007669"/>
    <property type="project" value="TreeGrafter"/>
</dbReference>
<evidence type="ECO:0000256" key="2">
    <source>
        <dbReference type="ARBA" id="ARBA00010790"/>
    </source>
</evidence>
<dbReference type="GO" id="GO:0019285">
    <property type="term" value="P:glycine betaine biosynthetic process from choline"/>
    <property type="evidence" value="ECO:0007669"/>
    <property type="project" value="TreeGrafter"/>
</dbReference>
<reference evidence="6" key="1">
    <citation type="submission" date="2018-05" db="EMBL/GenBank/DDBJ databases">
        <authorList>
            <person name="Lanie J.A."/>
            <person name="Ng W.-L."/>
            <person name="Kazmierczak K.M."/>
            <person name="Andrzejewski T.M."/>
            <person name="Davidsen T.M."/>
            <person name="Wayne K.J."/>
            <person name="Tettelin H."/>
            <person name="Glass J.I."/>
            <person name="Rusch D."/>
            <person name="Podicherti R."/>
            <person name="Tsui H.-C.T."/>
            <person name="Winkler M.E."/>
        </authorList>
    </citation>
    <scope>NUCLEOTIDE SEQUENCE</scope>
</reference>
<keyword evidence="3" id="KW-0285">Flavoprotein</keyword>
<comment type="cofactor">
    <cofactor evidence="1">
        <name>FAD</name>
        <dbReference type="ChEBI" id="CHEBI:57692"/>
    </cofactor>
</comment>
<evidence type="ECO:0000256" key="3">
    <source>
        <dbReference type="ARBA" id="ARBA00022630"/>
    </source>
</evidence>
<dbReference type="Gene3D" id="3.30.560.10">
    <property type="entry name" value="Glucose Oxidase, domain 3"/>
    <property type="match status" value="1"/>
</dbReference>
<dbReference type="Gene3D" id="3.50.50.60">
    <property type="entry name" value="FAD/NAD(P)-binding domain"/>
    <property type="match status" value="1"/>
</dbReference>
<dbReference type="PANTHER" id="PTHR11552">
    <property type="entry name" value="GLUCOSE-METHANOL-CHOLINE GMC OXIDOREDUCTASE"/>
    <property type="match status" value="1"/>
</dbReference>
<gene>
    <name evidence="6" type="ORF">METZ01_LOCUS34957</name>
</gene>
<dbReference type="AlphaFoldDB" id="A0A381QX42"/>
<dbReference type="GO" id="GO:0050660">
    <property type="term" value="F:flavin adenine dinucleotide binding"/>
    <property type="evidence" value="ECO:0007669"/>
    <property type="project" value="InterPro"/>
</dbReference>
<keyword evidence="4" id="KW-0274">FAD</keyword>
<dbReference type="SUPFAM" id="SSF51905">
    <property type="entry name" value="FAD/NAD(P)-binding domain"/>
    <property type="match status" value="1"/>
</dbReference>
<dbReference type="EMBL" id="UINC01001492">
    <property type="protein sequence ID" value="SUZ82103.1"/>
    <property type="molecule type" value="Genomic_DNA"/>
</dbReference>
<comment type="similarity">
    <text evidence="2">Belongs to the GMC oxidoreductase family.</text>
</comment>
<dbReference type="PANTHER" id="PTHR11552:SF147">
    <property type="entry name" value="CHOLINE DEHYDROGENASE, MITOCHONDRIAL"/>
    <property type="match status" value="1"/>
</dbReference>
<proteinExistence type="inferred from homology"/>
<sequence>MDTFDYIIIGAGSAGCVLARRLSEDGKATVLLLEAGGVDRHFSLRMPAAFSLPMNDRRFNWFYLSEPESHLGHRQINCPRGRVLGGSSSINGMVHVRGHPSNFEGWNEMGATGWGYSDVLPYFKKSEDVLWRDTPNEYRGKDGPLKIARGTKQNVLYDDFLLATEQAGYSSSQDLNGFQQEGFGDLDMTVADGRRCSASRAYLATAHGESNLTIRLGTLVERLECTTERVNAVHYHHTNQQHVAYAKKEVILTAGAIGSPQLLMLSGIGAEHALGPHAITPVKVLPGVGQNLMDHLEIYLQRSCPRRYSLNKHLNPIGRAAIGARWLLNHTGLGATNHFEVGGFIRSRAGIESPDIQFHFLPAAISYDGGVKRQTPGFQVHVGPMQSPSRGNIKLRSRDPREKPIIRFNYMTHASDWEVFRQAVRLAREIFNQPGLERYAGEELSPGSEHDSNAAIDKFIRANVESAYHPCGTCRMGVDEESVVDQDCRVHGMENLRVVDASVFPQITNGNLNAPTIMLAEKIADHIKGVPLRQEVQPYFMDPKRLTRQRPGEPIRPVKSA</sequence>
<name>A0A381QX42_9ZZZZ</name>
<evidence type="ECO:0000256" key="4">
    <source>
        <dbReference type="ARBA" id="ARBA00022827"/>
    </source>
</evidence>
<dbReference type="SUPFAM" id="SSF54373">
    <property type="entry name" value="FAD-linked reductases, C-terminal domain"/>
    <property type="match status" value="1"/>
</dbReference>
<dbReference type="InterPro" id="IPR012132">
    <property type="entry name" value="GMC_OxRdtase"/>
</dbReference>
<dbReference type="Pfam" id="PF00732">
    <property type="entry name" value="GMC_oxred_N"/>
    <property type="match status" value="1"/>
</dbReference>
<protein>
    <recommendedName>
        <fullName evidence="5">Glucose-methanol-choline oxidoreductase N-terminal domain-containing protein</fullName>
    </recommendedName>
</protein>
<dbReference type="InterPro" id="IPR036188">
    <property type="entry name" value="FAD/NAD-bd_sf"/>
</dbReference>
<accession>A0A381QX42</accession>
<evidence type="ECO:0000313" key="6">
    <source>
        <dbReference type="EMBL" id="SUZ82103.1"/>
    </source>
</evidence>